<evidence type="ECO:0000313" key="3">
    <source>
        <dbReference type="EMBL" id="AEI44316.1"/>
    </source>
</evidence>
<feature type="region of interest" description="Disordered" evidence="1">
    <location>
        <begin position="68"/>
        <end position="143"/>
    </location>
</feature>
<dbReference type="Proteomes" id="UP000006620">
    <property type="component" value="Chromosome"/>
</dbReference>
<keyword evidence="2" id="KW-0472">Membrane</keyword>
<accession>F8F710</accession>
<dbReference type="AlphaFoldDB" id="F8F710"/>
<sequence>MIGTLRWNLYTGVAAFIITFVLSIPNNIWLTTFVRSCYSFIILFLLVFACRWLLGTFAGLNSLTAPQPPVMPDAAPEESSKGQAFDAMTPDEDQELHQMLKGSMNASAPPDQGFAPLKPPKLSTKVQPTPEELAQAVRQMSEE</sequence>
<dbReference type="KEGG" id="pms:KNP414_05792"/>
<feature type="transmembrane region" description="Helical" evidence="2">
    <location>
        <begin position="7"/>
        <end position="26"/>
    </location>
</feature>
<dbReference type="EMBL" id="CP002869">
    <property type="protein sequence ID" value="AEI44316.1"/>
    <property type="molecule type" value="Genomic_DNA"/>
</dbReference>
<evidence type="ECO:0000313" key="4">
    <source>
        <dbReference type="Proteomes" id="UP000006620"/>
    </source>
</evidence>
<organism evidence="3 4">
    <name type="scientific">Paenibacillus mucilaginosus (strain KNP414)</name>
    <dbReference type="NCBI Taxonomy" id="1036673"/>
    <lineage>
        <taxon>Bacteria</taxon>
        <taxon>Bacillati</taxon>
        <taxon>Bacillota</taxon>
        <taxon>Bacilli</taxon>
        <taxon>Bacillales</taxon>
        <taxon>Paenibacillaceae</taxon>
        <taxon>Paenibacillus</taxon>
    </lineage>
</organism>
<evidence type="ECO:0000256" key="1">
    <source>
        <dbReference type="SAM" id="MobiDB-lite"/>
    </source>
</evidence>
<name>F8F710_PAEMK</name>
<dbReference type="RefSeq" id="WP_013919468.1">
    <property type="nucleotide sequence ID" value="NC_015690.1"/>
</dbReference>
<reference evidence="3 4" key="2">
    <citation type="journal article" date="2013" name="Genome Announc.">
        <title>Genome Sequence of Growth-Improving Paenibacillus mucilaginosus Strain KNP414.</title>
        <authorList>
            <person name="Lu J.J."/>
            <person name="Wang J.F."/>
            <person name="Hu X.F."/>
        </authorList>
    </citation>
    <scope>NUCLEOTIDE SEQUENCE [LARGE SCALE GENOMIC DNA]</scope>
    <source>
        <strain evidence="3 4">KNP414</strain>
    </source>
</reference>
<keyword evidence="2" id="KW-1133">Transmembrane helix</keyword>
<keyword evidence="2" id="KW-0812">Transmembrane</keyword>
<gene>
    <name evidence="3" type="ordered locus">KNP414_05792</name>
</gene>
<feature type="transmembrane region" description="Helical" evidence="2">
    <location>
        <begin position="32"/>
        <end position="54"/>
    </location>
</feature>
<protein>
    <submittedName>
        <fullName evidence="3">Uncharacterized protein</fullName>
    </submittedName>
</protein>
<reference evidence="4" key="1">
    <citation type="submission" date="2011-06" db="EMBL/GenBank/DDBJ databases">
        <title>Complete genome sequence of Paenibacillus mucilaginosus KNP414.</title>
        <authorList>
            <person name="Wang J."/>
            <person name="Hu S."/>
            <person name="Hu X."/>
            <person name="Zhang B."/>
            <person name="Dong D."/>
            <person name="Zhang S."/>
            <person name="Zhao K."/>
            <person name="Wu D."/>
        </authorList>
    </citation>
    <scope>NUCLEOTIDE SEQUENCE [LARGE SCALE GENOMIC DNA]</scope>
    <source>
        <strain evidence="4">KNP414</strain>
    </source>
</reference>
<dbReference type="HOGENOM" id="CLU_149313_0_0_9"/>
<evidence type="ECO:0000256" key="2">
    <source>
        <dbReference type="SAM" id="Phobius"/>
    </source>
</evidence>
<proteinExistence type="predicted"/>
<dbReference type="PATRIC" id="fig|1036673.3.peg.5383"/>